<gene>
    <name evidence="1" type="ORF">MGWOODY_Mmi683</name>
</gene>
<reference evidence="1" key="1">
    <citation type="submission" date="2015-10" db="EMBL/GenBank/DDBJ databases">
        <authorList>
            <person name="Gilbert D.G."/>
        </authorList>
    </citation>
    <scope>NUCLEOTIDE SEQUENCE</scope>
</reference>
<dbReference type="AlphaFoldDB" id="A0A160VHN8"/>
<dbReference type="EMBL" id="FAXC01000403">
    <property type="protein sequence ID" value="CUV10348.1"/>
    <property type="molecule type" value="Genomic_DNA"/>
</dbReference>
<name>A0A160VHN8_9ZZZZ</name>
<organism evidence="1">
    <name type="scientific">hydrothermal vent metagenome</name>
    <dbReference type="NCBI Taxonomy" id="652676"/>
    <lineage>
        <taxon>unclassified sequences</taxon>
        <taxon>metagenomes</taxon>
        <taxon>ecological metagenomes</taxon>
    </lineage>
</organism>
<accession>A0A160VHN8</accession>
<proteinExistence type="predicted"/>
<sequence length="117" mass="13790">MYVYENEFLIWEARLGKYRGSHNYNNSSVEDRIALISYNPEYKYRVEIRDEAIISEEKGYDKTWAKGFPFKPTLERLSVGNHGSQIGFKSVAIKRMDYRPNKRLKKYDQGSIGNIKL</sequence>
<protein>
    <submittedName>
        <fullName evidence="1">Uncharacterized protein</fullName>
    </submittedName>
</protein>
<evidence type="ECO:0000313" key="1">
    <source>
        <dbReference type="EMBL" id="CUV10348.1"/>
    </source>
</evidence>